<name>A0A4Y7PM61_9AGAM</name>
<dbReference type="STRING" id="50990.A0A4Y7PM61"/>
<dbReference type="Pfam" id="PF11790">
    <property type="entry name" value="Glyco_hydro_cc"/>
    <property type="match status" value="1"/>
</dbReference>
<accession>A0A4Y7PM61</accession>
<feature type="domain" description="Asl1-like glycosyl hydrolase catalytic" evidence="2">
    <location>
        <begin position="36"/>
        <end position="269"/>
    </location>
</feature>
<dbReference type="PANTHER" id="PTHR34154:SF3">
    <property type="entry name" value="ALKALI-SENSITIVE LINKAGE PROTEIN 1"/>
    <property type="match status" value="1"/>
</dbReference>
<evidence type="ECO:0000259" key="2">
    <source>
        <dbReference type="Pfam" id="PF11790"/>
    </source>
</evidence>
<keyword evidence="4" id="KW-1185">Reference proteome</keyword>
<dbReference type="InterPro" id="IPR017853">
    <property type="entry name" value="GH"/>
</dbReference>
<evidence type="ECO:0000313" key="3">
    <source>
        <dbReference type="EMBL" id="TDL16218.1"/>
    </source>
</evidence>
<dbReference type="GO" id="GO:0071966">
    <property type="term" value="P:fungal-type cell wall polysaccharide metabolic process"/>
    <property type="evidence" value="ECO:0007669"/>
    <property type="project" value="TreeGrafter"/>
</dbReference>
<dbReference type="InterPro" id="IPR024655">
    <property type="entry name" value="Asl1_glyco_hydro_catalytic"/>
</dbReference>
<keyword evidence="1" id="KW-0732">Signal</keyword>
<dbReference type="VEuPathDB" id="FungiDB:BD410DRAFT_755621"/>
<gene>
    <name evidence="3" type="ORF">BD410DRAFT_755621</name>
</gene>
<evidence type="ECO:0000256" key="1">
    <source>
        <dbReference type="SAM" id="SignalP"/>
    </source>
</evidence>
<dbReference type="PANTHER" id="PTHR34154">
    <property type="entry name" value="ALKALI-SENSITIVE LINKAGE PROTEIN 1"/>
    <property type="match status" value="1"/>
</dbReference>
<protein>
    <recommendedName>
        <fullName evidence="2">Asl1-like glycosyl hydrolase catalytic domain-containing protein</fullName>
    </recommendedName>
</protein>
<sequence>MLVSKLINRFAFSLVALVCSFGATLVAAANNTIPFGLAWPNGDVPWVKNFVAGHTGHIYTWGPQGPSNRLGLTFMPMLWSDASDKVAAFQNLVKPGYANVAMGFNECNEPSQSNMSPQQAATSWKRYLEPLVAQDYKLVSPSTSTSTNGFTWMQNFFTICSGGCTVSYMSLHYYGTTFTGFQAYAQNWHDAFGRPIMFTEYACKDFSSGAPCTSSQALNFHQQVNDFCKSTDWIVTCMPNGLSNNAQALSNPNSLLNSNNTPNALGAAYVHQTF</sequence>
<reference evidence="3 4" key="1">
    <citation type="submission" date="2018-06" db="EMBL/GenBank/DDBJ databases">
        <title>A transcriptomic atlas of mushroom development highlights an independent origin of complex multicellularity.</title>
        <authorList>
            <consortium name="DOE Joint Genome Institute"/>
            <person name="Krizsan K."/>
            <person name="Almasi E."/>
            <person name="Merenyi Z."/>
            <person name="Sahu N."/>
            <person name="Viragh M."/>
            <person name="Koszo T."/>
            <person name="Mondo S."/>
            <person name="Kiss B."/>
            <person name="Balint B."/>
            <person name="Kues U."/>
            <person name="Barry K."/>
            <person name="Hegedus J.C."/>
            <person name="Henrissat B."/>
            <person name="Johnson J."/>
            <person name="Lipzen A."/>
            <person name="Ohm R."/>
            <person name="Nagy I."/>
            <person name="Pangilinan J."/>
            <person name="Yan J."/>
            <person name="Xiong Y."/>
            <person name="Grigoriev I.V."/>
            <person name="Hibbett D.S."/>
            <person name="Nagy L.G."/>
        </authorList>
    </citation>
    <scope>NUCLEOTIDE SEQUENCE [LARGE SCALE GENOMIC DNA]</scope>
    <source>
        <strain evidence="3 4">SZMC22713</strain>
    </source>
</reference>
<feature type="chain" id="PRO_5021503059" description="Asl1-like glycosyl hydrolase catalytic domain-containing protein" evidence="1">
    <location>
        <begin position="29"/>
        <end position="274"/>
    </location>
</feature>
<feature type="signal peptide" evidence="1">
    <location>
        <begin position="1"/>
        <end position="28"/>
    </location>
</feature>
<dbReference type="GO" id="GO:0009277">
    <property type="term" value="C:fungal-type cell wall"/>
    <property type="evidence" value="ECO:0007669"/>
    <property type="project" value="TreeGrafter"/>
</dbReference>
<dbReference type="Proteomes" id="UP000294933">
    <property type="component" value="Unassembled WGS sequence"/>
</dbReference>
<dbReference type="AlphaFoldDB" id="A0A4Y7PM61"/>
<dbReference type="OrthoDB" id="5959761at2759"/>
<dbReference type="SUPFAM" id="SSF51445">
    <property type="entry name" value="(Trans)glycosidases"/>
    <property type="match status" value="1"/>
</dbReference>
<dbReference type="InterPro" id="IPR053183">
    <property type="entry name" value="ASL1"/>
</dbReference>
<dbReference type="EMBL" id="ML170248">
    <property type="protein sequence ID" value="TDL16218.1"/>
    <property type="molecule type" value="Genomic_DNA"/>
</dbReference>
<proteinExistence type="predicted"/>
<evidence type="ECO:0000313" key="4">
    <source>
        <dbReference type="Proteomes" id="UP000294933"/>
    </source>
</evidence>
<organism evidence="3 4">
    <name type="scientific">Rickenella mellea</name>
    <dbReference type="NCBI Taxonomy" id="50990"/>
    <lineage>
        <taxon>Eukaryota</taxon>
        <taxon>Fungi</taxon>
        <taxon>Dikarya</taxon>
        <taxon>Basidiomycota</taxon>
        <taxon>Agaricomycotina</taxon>
        <taxon>Agaricomycetes</taxon>
        <taxon>Hymenochaetales</taxon>
        <taxon>Rickenellaceae</taxon>
        <taxon>Rickenella</taxon>
    </lineage>
</organism>